<evidence type="ECO:0000313" key="8">
    <source>
        <dbReference type="EMBL" id="CAG8499553.1"/>
    </source>
</evidence>
<dbReference type="Gene3D" id="3.40.50.300">
    <property type="entry name" value="P-loop containing nucleotide triphosphate hydrolases"/>
    <property type="match status" value="1"/>
</dbReference>
<feature type="compositionally biased region" description="Polar residues" evidence="6">
    <location>
        <begin position="1"/>
        <end position="16"/>
    </location>
</feature>
<keyword evidence="3" id="KW-0342">GTP-binding</keyword>
<dbReference type="Pfam" id="PF02841">
    <property type="entry name" value="GBP_C"/>
    <property type="match status" value="1"/>
</dbReference>
<dbReference type="InterPro" id="IPR036543">
    <property type="entry name" value="Guanylate-bd_C_sf"/>
</dbReference>
<proteinExistence type="inferred from homology"/>
<protein>
    <submittedName>
        <fullName evidence="8">5007_t:CDS:1</fullName>
    </submittedName>
</protein>
<keyword evidence="1" id="KW-0547">Nucleotide-binding</keyword>
<reference evidence="8" key="1">
    <citation type="submission" date="2021-06" db="EMBL/GenBank/DDBJ databases">
        <authorList>
            <person name="Kallberg Y."/>
            <person name="Tangrot J."/>
            <person name="Rosling A."/>
        </authorList>
    </citation>
    <scope>NUCLEOTIDE SEQUENCE</scope>
    <source>
        <strain evidence="8">87-6 pot B 2015</strain>
    </source>
</reference>
<evidence type="ECO:0000256" key="4">
    <source>
        <dbReference type="PROSITE-ProRule" id="PRU01052"/>
    </source>
</evidence>
<dbReference type="SUPFAM" id="SSF52540">
    <property type="entry name" value="P-loop containing nucleoside triphosphate hydrolases"/>
    <property type="match status" value="1"/>
</dbReference>
<dbReference type="PANTHER" id="PTHR10751">
    <property type="entry name" value="GUANYLATE BINDING PROTEIN"/>
    <property type="match status" value="1"/>
</dbReference>
<feature type="domain" description="GB1/RHD3-type G" evidence="7">
    <location>
        <begin position="59"/>
        <end position="282"/>
    </location>
</feature>
<dbReference type="EMBL" id="CAJVPP010000635">
    <property type="protein sequence ID" value="CAG8499553.1"/>
    <property type="molecule type" value="Genomic_DNA"/>
</dbReference>
<sequence length="688" mass="80098">MTHTNNGFSENGTQGNKFGRGIPFREGAPMQLLRFEANHGKFGKIVLNKEALDVLKQIREPLAIISVVGSYRRGKSWFANVLHGRHDGFDLGAKVEGCTRGIYMWSPPFTLKSKQSDGSTIQKRVIVLDSEGIDDPKQDQNWATKLFILCLASSSTFIYNINGIVGRDDIGKLYLMTDLSKFIQEPEDGDFLPRLVILLRDFTLENPDSFKDYFLEKLQNVNPEAATGIGKFFYDFNVYGLPHPGCKRKMLQHLEDAETDELDEEFVDEVENTVKEIYSQLPLKYIGSSTMKGTAFVKFLQDIVERMNSSETSSLLSIPSEYESIIQYVAQEAIKEATILYQERMNVLNEEGKLPMIWEDFNEIHEDSISEVNQLFFDKVIGSPTQMEGFIERLNEDINKCKEIFLKKNSEELTNRNEHIAKILWEKYVKSGLNLENLFESTEIFQEALNTFELSFEKAMMKSPEAAKVIASYMQDHYPTAIDYMTQLGKMNAELAKAMIAKEEAERLRLESIAREEQFRMEIEGQKREREETERLFKIKMMELETNIEEQQRSHEEMKYRLIEERERVVEKYNQKMEEMQETMLEQQRLNEETNKNLLDEQQRNFEQIQRSAEEENRRLIEELSRKLNEEKEKAVENQNRFYQEQLAQQIKASKEQTEAILETMRRENNDLRQRINDSNSGGGCLIS</sequence>
<dbReference type="AlphaFoldDB" id="A0A9N8ZLA4"/>
<comment type="caution">
    <text evidence="8">The sequence shown here is derived from an EMBL/GenBank/DDBJ whole genome shotgun (WGS) entry which is preliminary data.</text>
</comment>
<evidence type="ECO:0000256" key="6">
    <source>
        <dbReference type="SAM" id="MobiDB-lite"/>
    </source>
</evidence>
<keyword evidence="9" id="KW-1185">Reference proteome</keyword>
<evidence type="ECO:0000256" key="3">
    <source>
        <dbReference type="ARBA" id="ARBA00023134"/>
    </source>
</evidence>
<dbReference type="Gene3D" id="1.20.1000.10">
    <property type="entry name" value="Guanylate-binding protein, C-terminal domain"/>
    <property type="match status" value="1"/>
</dbReference>
<dbReference type="GO" id="GO:0005525">
    <property type="term" value="F:GTP binding"/>
    <property type="evidence" value="ECO:0007669"/>
    <property type="project" value="UniProtKB-KW"/>
</dbReference>
<evidence type="ECO:0000256" key="2">
    <source>
        <dbReference type="ARBA" id="ARBA00022801"/>
    </source>
</evidence>
<evidence type="ECO:0000313" key="9">
    <source>
        <dbReference type="Proteomes" id="UP000789375"/>
    </source>
</evidence>
<accession>A0A9N8ZLA4</accession>
<dbReference type="InterPro" id="IPR003191">
    <property type="entry name" value="Guanylate-bd/ATL_C"/>
</dbReference>
<evidence type="ECO:0000259" key="7">
    <source>
        <dbReference type="PROSITE" id="PS51715"/>
    </source>
</evidence>
<organism evidence="8 9">
    <name type="scientific">Funneliformis mosseae</name>
    <name type="common">Endomycorrhizal fungus</name>
    <name type="synonym">Glomus mosseae</name>
    <dbReference type="NCBI Taxonomy" id="27381"/>
    <lineage>
        <taxon>Eukaryota</taxon>
        <taxon>Fungi</taxon>
        <taxon>Fungi incertae sedis</taxon>
        <taxon>Mucoromycota</taxon>
        <taxon>Glomeromycotina</taxon>
        <taxon>Glomeromycetes</taxon>
        <taxon>Glomerales</taxon>
        <taxon>Glomeraceae</taxon>
        <taxon>Funneliformis</taxon>
    </lineage>
</organism>
<keyword evidence="2" id="KW-0378">Hydrolase</keyword>
<feature type="region of interest" description="Disordered" evidence="6">
    <location>
        <begin position="1"/>
        <end position="21"/>
    </location>
</feature>
<dbReference type="GO" id="GO:0003924">
    <property type="term" value="F:GTPase activity"/>
    <property type="evidence" value="ECO:0007669"/>
    <property type="project" value="InterPro"/>
</dbReference>
<keyword evidence="5" id="KW-0175">Coiled coil</keyword>
<dbReference type="PROSITE" id="PS51715">
    <property type="entry name" value="G_GB1_RHD3"/>
    <property type="match status" value="1"/>
</dbReference>
<name>A0A9N8ZLA4_FUNMO</name>
<evidence type="ECO:0000256" key="1">
    <source>
        <dbReference type="ARBA" id="ARBA00022741"/>
    </source>
</evidence>
<gene>
    <name evidence="8" type="ORF">FMOSSE_LOCUS3964</name>
</gene>
<comment type="similarity">
    <text evidence="4">Belongs to the TRAFAC class dynamin-like GTPase superfamily. GB1/RHD3 GTPase family.</text>
</comment>
<dbReference type="InterPro" id="IPR015894">
    <property type="entry name" value="Guanylate-bd_N"/>
</dbReference>
<dbReference type="Proteomes" id="UP000789375">
    <property type="component" value="Unassembled WGS sequence"/>
</dbReference>
<dbReference type="InterPro" id="IPR027417">
    <property type="entry name" value="P-loop_NTPase"/>
</dbReference>
<feature type="coiled-coil region" evidence="5">
    <location>
        <begin position="488"/>
        <end position="682"/>
    </location>
</feature>
<dbReference type="InterPro" id="IPR030386">
    <property type="entry name" value="G_GB1_RHD3_dom"/>
</dbReference>
<dbReference type="SUPFAM" id="SSF48340">
    <property type="entry name" value="Interferon-induced guanylate-binding protein 1 (GBP1), C-terminal domain"/>
    <property type="match status" value="1"/>
</dbReference>
<dbReference type="Pfam" id="PF02263">
    <property type="entry name" value="GBP"/>
    <property type="match status" value="1"/>
</dbReference>
<evidence type="ECO:0000256" key="5">
    <source>
        <dbReference type="SAM" id="Coils"/>
    </source>
</evidence>